<name>A0A2P6MBQ2_9GAMM</name>
<keyword evidence="1" id="KW-0812">Transmembrane</keyword>
<keyword evidence="1" id="KW-1133">Transmembrane helix</keyword>
<sequence>MLVNQGEEFTTAAEGQALQAGDRVMLMEGASATLTFTDGCALPLEAGSLLEVPAVSTCAGAVASVQKIGPTYAQAVGSGAKRDNRQAAWVFTGVAVAIIAAYASDDLSVTPPAPPPVSP</sequence>
<dbReference type="AlphaFoldDB" id="A0A2P6MBQ2"/>
<dbReference type="OrthoDB" id="5741504at2"/>
<dbReference type="EMBL" id="PVLF01000002">
    <property type="protein sequence ID" value="PRH83412.1"/>
    <property type="molecule type" value="Genomic_DNA"/>
</dbReference>
<feature type="transmembrane region" description="Helical" evidence="1">
    <location>
        <begin position="87"/>
        <end position="104"/>
    </location>
</feature>
<dbReference type="Proteomes" id="UP000241736">
    <property type="component" value="Unassembled WGS sequence"/>
</dbReference>
<evidence type="ECO:0000313" key="3">
    <source>
        <dbReference type="Proteomes" id="UP000241736"/>
    </source>
</evidence>
<comment type="caution">
    <text evidence="2">The sequence shown here is derived from an EMBL/GenBank/DDBJ whole genome shotgun (WGS) entry which is preliminary data.</text>
</comment>
<accession>A0A2P6MBQ2</accession>
<keyword evidence="3" id="KW-1185">Reference proteome</keyword>
<protein>
    <submittedName>
        <fullName evidence="2">Uncharacterized protein</fullName>
    </submittedName>
</protein>
<organism evidence="2 3">
    <name type="scientific">Arenimonas caeni</name>
    <dbReference type="NCBI Taxonomy" id="2058085"/>
    <lineage>
        <taxon>Bacteria</taxon>
        <taxon>Pseudomonadati</taxon>
        <taxon>Pseudomonadota</taxon>
        <taxon>Gammaproteobacteria</taxon>
        <taxon>Lysobacterales</taxon>
        <taxon>Lysobacteraceae</taxon>
        <taxon>Arenimonas</taxon>
    </lineage>
</organism>
<keyword evidence="1" id="KW-0472">Membrane</keyword>
<evidence type="ECO:0000313" key="2">
    <source>
        <dbReference type="EMBL" id="PRH83412.1"/>
    </source>
</evidence>
<proteinExistence type="predicted"/>
<reference evidence="2 3" key="1">
    <citation type="submission" date="2018-03" db="EMBL/GenBank/DDBJ databases">
        <title>Arenimonas caeni sp. nov., isolated from activated sludge.</title>
        <authorList>
            <person name="Liu H."/>
        </authorList>
    </citation>
    <scope>NUCLEOTIDE SEQUENCE [LARGE SCALE GENOMIC DNA]</scope>
    <source>
        <strain evidence="3">z29</strain>
    </source>
</reference>
<evidence type="ECO:0000256" key="1">
    <source>
        <dbReference type="SAM" id="Phobius"/>
    </source>
</evidence>
<gene>
    <name evidence="2" type="ORF">C6N40_01825</name>
</gene>